<sequence length="314" mass="34065">MKIAILDDYQNVSQSYADWTNLKRKGEVVVFNDHISDPEELKGALAPFDAVCLMRERTPLGKDLIEALPNLKLIVTAGARNAAIDMAAAKERGITVCGTRRSGASAAELAVTLIMALARNLVTEARSMQDGGWQVGVGKDVKGTRLGIIGLGNLGAEVARVGKALGMDVCAWSTNLTPERCTELGVTYLSKEELLETSDFISIHLVLSERTRHLLGAADFKSMKSSAYLVNTSRADIVDTEALLAALDARELAGAAIDVYSTEPLPRDSRLRTHPRVLATPHIGYVTENAYRTFYTDFVEDIEAFLDGSPVRVL</sequence>
<evidence type="ECO:0000313" key="9">
    <source>
        <dbReference type="Proteomes" id="UP000298664"/>
    </source>
</evidence>
<dbReference type="Pfam" id="PF02826">
    <property type="entry name" value="2-Hacid_dh_C"/>
    <property type="match status" value="1"/>
</dbReference>
<dbReference type="InterPro" id="IPR029752">
    <property type="entry name" value="D-isomer_DH_CS1"/>
</dbReference>
<dbReference type="GO" id="GO:0008652">
    <property type="term" value="P:amino acid biosynthetic process"/>
    <property type="evidence" value="ECO:0007669"/>
    <property type="project" value="UniProtKB-KW"/>
</dbReference>
<proteinExistence type="inferred from homology"/>
<dbReference type="GO" id="GO:0016616">
    <property type="term" value="F:oxidoreductase activity, acting on the CH-OH group of donors, NAD or NADP as acceptor"/>
    <property type="evidence" value="ECO:0007669"/>
    <property type="project" value="InterPro"/>
</dbReference>
<dbReference type="Pfam" id="PF00389">
    <property type="entry name" value="2-Hacid_dh"/>
    <property type="match status" value="1"/>
</dbReference>
<evidence type="ECO:0000256" key="1">
    <source>
        <dbReference type="ARBA" id="ARBA00005854"/>
    </source>
</evidence>
<organism evidence="8 9">
    <name type="scientific">Agrobacterium larrymoorei</name>
    <dbReference type="NCBI Taxonomy" id="160699"/>
    <lineage>
        <taxon>Bacteria</taxon>
        <taxon>Pseudomonadati</taxon>
        <taxon>Pseudomonadota</taxon>
        <taxon>Alphaproteobacteria</taxon>
        <taxon>Hyphomicrobiales</taxon>
        <taxon>Rhizobiaceae</taxon>
        <taxon>Rhizobium/Agrobacterium group</taxon>
        <taxon>Agrobacterium</taxon>
    </lineage>
</organism>
<dbReference type="InterPro" id="IPR006139">
    <property type="entry name" value="D-isomer_2_OHA_DH_cat_dom"/>
</dbReference>
<dbReference type="CDD" id="cd12169">
    <property type="entry name" value="PGDH_like_1"/>
    <property type="match status" value="1"/>
</dbReference>
<evidence type="ECO:0000256" key="2">
    <source>
        <dbReference type="ARBA" id="ARBA00022605"/>
    </source>
</evidence>
<keyword evidence="8" id="KW-0614">Plasmid</keyword>
<dbReference type="FunFam" id="3.40.50.720:FF:000203">
    <property type="entry name" value="D-3-phosphoglycerate dehydrogenase (SerA)"/>
    <property type="match status" value="1"/>
</dbReference>
<dbReference type="InterPro" id="IPR036291">
    <property type="entry name" value="NAD(P)-bd_dom_sf"/>
</dbReference>
<reference evidence="8" key="1">
    <citation type="submission" date="2023-05" db="EMBL/GenBank/DDBJ databases">
        <title>Complete genome sequence of Agrobacterium larrymoorei CFBP5477.</title>
        <authorList>
            <person name="Yen H.-C."/>
            <person name="Chou L."/>
            <person name="Lin Y.-C."/>
            <person name="Lai E.-M."/>
            <person name="Kuo C.-H."/>
        </authorList>
    </citation>
    <scope>NUCLEOTIDE SEQUENCE</scope>
    <source>
        <strain evidence="8">CFBP5477</strain>
        <plasmid evidence="8">pAlCFBP5477</plasmid>
    </source>
</reference>
<dbReference type="SUPFAM" id="SSF52283">
    <property type="entry name" value="Formate/glycerate dehydrogenase catalytic domain-like"/>
    <property type="match status" value="1"/>
</dbReference>
<keyword evidence="3 5" id="KW-0560">Oxidoreductase</keyword>
<dbReference type="SUPFAM" id="SSF51735">
    <property type="entry name" value="NAD(P)-binding Rossmann-fold domains"/>
    <property type="match status" value="1"/>
</dbReference>
<dbReference type="Proteomes" id="UP000298664">
    <property type="component" value="Plasmid pAlCFBP5477"/>
</dbReference>
<feature type="domain" description="D-isomer specific 2-hydroxyacid dehydrogenase NAD-binding" evidence="7">
    <location>
        <begin position="112"/>
        <end position="284"/>
    </location>
</feature>
<name>A0AAF0HCP0_9HYPH</name>
<evidence type="ECO:0000313" key="8">
    <source>
        <dbReference type="EMBL" id="WHA44011.1"/>
    </source>
</evidence>
<protein>
    <submittedName>
        <fullName evidence="8">D-2-hydroxyacid dehydrogenase family protein</fullName>
    </submittedName>
</protein>
<evidence type="ECO:0000256" key="4">
    <source>
        <dbReference type="ARBA" id="ARBA00023027"/>
    </source>
</evidence>
<accession>A0AAF0HCP0</accession>
<comment type="similarity">
    <text evidence="1 5">Belongs to the D-isomer specific 2-hydroxyacid dehydrogenase family.</text>
</comment>
<gene>
    <name evidence="8" type="ORF">CFBP5477_023105</name>
</gene>
<evidence type="ECO:0000259" key="6">
    <source>
        <dbReference type="Pfam" id="PF00389"/>
    </source>
</evidence>
<dbReference type="InterPro" id="IPR006140">
    <property type="entry name" value="D-isomer_DH_NAD-bd"/>
</dbReference>
<dbReference type="EMBL" id="CP124735">
    <property type="protein sequence ID" value="WHA44011.1"/>
    <property type="molecule type" value="Genomic_DNA"/>
</dbReference>
<geneLocation type="plasmid" evidence="8 9">
    <name>pAlCFBP5477</name>
</geneLocation>
<keyword evidence="4" id="KW-0520">NAD</keyword>
<dbReference type="Gene3D" id="3.40.50.720">
    <property type="entry name" value="NAD(P)-binding Rossmann-like Domain"/>
    <property type="match status" value="2"/>
</dbReference>
<evidence type="ECO:0000256" key="5">
    <source>
        <dbReference type="RuleBase" id="RU003719"/>
    </source>
</evidence>
<evidence type="ECO:0000256" key="3">
    <source>
        <dbReference type="ARBA" id="ARBA00023002"/>
    </source>
</evidence>
<dbReference type="GO" id="GO:0051287">
    <property type="term" value="F:NAD binding"/>
    <property type="evidence" value="ECO:0007669"/>
    <property type="project" value="InterPro"/>
</dbReference>
<evidence type="ECO:0000259" key="7">
    <source>
        <dbReference type="Pfam" id="PF02826"/>
    </source>
</evidence>
<dbReference type="InterPro" id="IPR050857">
    <property type="entry name" value="D-2-hydroxyacid_DH"/>
</dbReference>
<dbReference type="PANTHER" id="PTHR42789">
    <property type="entry name" value="D-ISOMER SPECIFIC 2-HYDROXYACID DEHYDROGENASE FAMILY PROTEIN (AFU_ORTHOLOGUE AFUA_6G10090)"/>
    <property type="match status" value="1"/>
</dbReference>
<dbReference type="AlphaFoldDB" id="A0AAF0HCP0"/>
<keyword evidence="2" id="KW-0028">Amino-acid biosynthesis</keyword>
<dbReference type="PROSITE" id="PS00065">
    <property type="entry name" value="D_2_HYDROXYACID_DH_1"/>
    <property type="match status" value="1"/>
</dbReference>
<dbReference type="RefSeq" id="WP_137395796.1">
    <property type="nucleotide sequence ID" value="NZ_CP124735.1"/>
</dbReference>
<dbReference type="PANTHER" id="PTHR42789:SF1">
    <property type="entry name" value="D-ISOMER SPECIFIC 2-HYDROXYACID DEHYDROGENASE FAMILY PROTEIN (AFU_ORTHOLOGUE AFUA_6G10090)"/>
    <property type="match status" value="1"/>
</dbReference>
<feature type="domain" description="D-isomer specific 2-hydroxyacid dehydrogenase catalytic" evidence="6">
    <location>
        <begin position="18"/>
        <end position="311"/>
    </location>
</feature>